<gene>
    <name evidence="6" type="primary">ruvA</name>
    <name evidence="8" type="ORF">SAMN07250955_103176</name>
</gene>
<dbReference type="SUPFAM" id="SSF47781">
    <property type="entry name" value="RuvA domain 2-like"/>
    <property type="match status" value="1"/>
</dbReference>
<evidence type="ECO:0000256" key="1">
    <source>
        <dbReference type="ARBA" id="ARBA00022490"/>
    </source>
</evidence>
<evidence type="ECO:0000256" key="6">
    <source>
        <dbReference type="HAMAP-Rule" id="MF_00031"/>
    </source>
</evidence>
<comment type="domain">
    <text evidence="6">Has three domains with a flexible linker between the domains II and III and assumes an 'L' shape. Domain III is highly mobile and contacts RuvB.</text>
</comment>
<dbReference type="NCBIfam" id="TIGR00084">
    <property type="entry name" value="ruvA"/>
    <property type="match status" value="1"/>
</dbReference>
<evidence type="ECO:0000256" key="5">
    <source>
        <dbReference type="ARBA" id="ARBA00023204"/>
    </source>
</evidence>
<keyword evidence="3 6" id="KW-0238">DNA-binding</keyword>
<dbReference type="GO" id="GO:0005737">
    <property type="term" value="C:cytoplasm"/>
    <property type="evidence" value="ECO:0007669"/>
    <property type="project" value="UniProtKB-SubCell"/>
</dbReference>
<dbReference type="SUPFAM" id="SSF46929">
    <property type="entry name" value="DNA helicase RuvA subunit, C-terminal domain"/>
    <property type="match status" value="1"/>
</dbReference>
<dbReference type="Gene3D" id="1.10.150.20">
    <property type="entry name" value="5' to 3' exonuclease, C-terminal subdomain"/>
    <property type="match status" value="1"/>
</dbReference>
<dbReference type="InterPro" id="IPR000085">
    <property type="entry name" value="RuvA"/>
</dbReference>
<dbReference type="InterPro" id="IPR013849">
    <property type="entry name" value="DNA_helicase_Holl-junc_RuvA_I"/>
</dbReference>
<dbReference type="Pfam" id="PF14520">
    <property type="entry name" value="HHH_5"/>
    <property type="match status" value="1"/>
</dbReference>
<dbReference type="PROSITE" id="PS50030">
    <property type="entry name" value="UBA"/>
    <property type="match status" value="1"/>
</dbReference>
<keyword evidence="9" id="KW-1185">Reference proteome</keyword>
<feature type="domain" description="UBA" evidence="7">
    <location>
        <begin position="152"/>
        <end position="194"/>
    </location>
</feature>
<dbReference type="SUPFAM" id="SSF50249">
    <property type="entry name" value="Nucleic acid-binding proteins"/>
    <property type="match status" value="1"/>
</dbReference>
<proteinExistence type="inferred from homology"/>
<evidence type="ECO:0000313" key="8">
    <source>
        <dbReference type="EMBL" id="SNB62745.1"/>
    </source>
</evidence>
<feature type="region of interest" description="Domain III" evidence="6">
    <location>
        <begin position="155"/>
        <end position="201"/>
    </location>
</feature>
<dbReference type="InterPro" id="IPR011114">
    <property type="entry name" value="RuvA_C"/>
</dbReference>
<organism evidence="8 9">
    <name type="scientific">Arboricoccus pini</name>
    <dbReference type="NCBI Taxonomy" id="1963835"/>
    <lineage>
        <taxon>Bacteria</taxon>
        <taxon>Pseudomonadati</taxon>
        <taxon>Pseudomonadota</taxon>
        <taxon>Alphaproteobacteria</taxon>
        <taxon>Geminicoccales</taxon>
        <taxon>Geminicoccaceae</taxon>
        <taxon>Arboricoccus</taxon>
    </lineage>
</organism>
<dbReference type="Gene3D" id="2.40.50.140">
    <property type="entry name" value="Nucleic acid-binding proteins"/>
    <property type="match status" value="1"/>
</dbReference>
<dbReference type="GO" id="GO:0006281">
    <property type="term" value="P:DNA repair"/>
    <property type="evidence" value="ECO:0007669"/>
    <property type="project" value="UniProtKB-UniRule"/>
</dbReference>
<dbReference type="GO" id="GO:0005524">
    <property type="term" value="F:ATP binding"/>
    <property type="evidence" value="ECO:0007669"/>
    <property type="project" value="InterPro"/>
</dbReference>
<keyword evidence="8" id="KW-0547">Nucleotide-binding</keyword>
<accession>A0A212QSZ9</accession>
<evidence type="ECO:0000313" key="9">
    <source>
        <dbReference type="Proteomes" id="UP000197065"/>
    </source>
</evidence>
<dbReference type="GO" id="GO:0009379">
    <property type="term" value="C:Holliday junction helicase complex"/>
    <property type="evidence" value="ECO:0007669"/>
    <property type="project" value="InterPro"/>
</dbReference>
<keyword evidence="4 6" id="KW-0233">DNA recombination</keyword>
<keyword evidence="8" id="KW-0067">ATP-binding</keyword>
<dbReference type="AlphaFoldDB" id="A0A212QSZ9"/>
<protein>
    <recommendedName>
        <fullName evidence="6">Holliday junction branch migration complex subunit RuvA</fullName>
    </recommendedName>
</protein>
<evidence type="ECO:0000256" key="3">
    <source>
        <dbReference type="ARBA" id="ARBA00023125"/>
    </source>
</evidence>
<evidence type="ECO:0000259" key="7">
    <source>
        <dbReference type="PROSITE" id="PS50030"/>
    </source>
</evidence>
<keyword evidence="2 6" id="KW-0227">DNA damage</keyword>
<evidence type="ECO:0000256" key="2">
    <source>
        <dbReference type="ARBA" id="ARBA00022763"/>
    </source>
</evidence>
<comment type="caution">
    <text evidence="6">Lacks conserved residue(s) required for the propagation of feature annotation.</text>
</comment>
<dbReference type="OrthoDB" id="5293449at2"/>
<comment type="function">
    <text evidence="6">The RuvA-RuvB-RuvC complex processes Holliday junction (HJ) DNA during genetic recombination and DNA repair, while the RuvA-RuvB complex plays an important role in the rescue of blocked DNA replication forks via replication fork reversal (RFR). RuvA specifically binds to HJ cruciform DNA, conferring on it an open structure. The RuvB hexamer acts as an ATP-dependent pump, pulling dsDNA into and through the RuvAB complex. HJ branch migration allows RuvC to scan DNA until it finds its consensus sequence, where it cleaves and resolves the cruciform DNA.</text>
</comment>
<reference evidence="8 9" key="1">
    <citation type="submission" date="2017-06" db="EMBL/GenBank/DDBJ databases">
        <authorList>
            <person name="Kim H.J."/>
            <person name="Triplett B.A."/>
        </authorList>
    </citation>
    <scope>NUCLEOTIDE SEQUENCE [LARGE SCALE GENOMIC DNA]</scope>
    <source>
        <strain evidence="8 9">B29T1</strain>
    </source>
</reference>
<dbReference type="Proteomes" id="UP000197065">
    <property type="component" value="Unassembled WGS sequence"/>
</dbReference>
<dbReference type="HAMAP" id="MF_00031">
    <property type="entry name" value="DNA_HJ_migration_RuvA"/>
    <property type="match status" value="1"/>
</dbReference>
<dbReference type="Pfam" id="PF01330">
    <property type="entry name" value="RuvA_N"/>
    <property type="match status" value="1"/>
</dbReference>
<dbReference type="GO" id="GO:0000400">
    <property type="term" value="F:four-way junction DNA binding"/>
    <property type="evidence" value="ECO:0007669"/>
    <property type="project" value="UniProtKB-UniRule"/>
</dbReference>
<dbReference type="GO" id="GO:0048476">
    <property type="term" value="C:Holliday junction resolvase complex"/>
    <property type="evidence" value="ECO:0007669"/>
    <property type="project" value="UniProtKB-UniRule"/>
</dbReference>
<keyword evidence="8" id="KW-0347">Helicase</keyword>
<keyword evidence="8" id="KW-0378">Hydrolase</keyword>
<keyword evidence="1 6" id="KW-0963">Cytoplasm</keyword>
<comment type="similarity">
    <text evidence="6">Belongs to the RuvA family.</text>
</comment>
<dbReference type="InterPro" id="IPR012340">
    <property type="entry name" value="NA-bd_OB-fold"/>
</dbReference>
<dbReference type="GO" id="GO:0009378">
    <property type="term" value="F:four-way junction helicase activity"/>
    <property type="evidence" value="ECO:0007669"/>
    <property type="project" value="InterPro"/>
</dbReference>
<evidence type="ECO:0000256" key="4">
    <source>
        <dbReference type="ARBA" id="ARBA00023172"/>
    </source>
</evidence>
<comment type="subcellular location">
    <subcellularLocation>
        <location evidence="6">Cytoplasm</location>
    </subcellularLocation>
</comment>
<dbReference type="InterPro" id="IPR010994">
    <property type="entry name" value="RuvA_2-like"/>
</dbReference>
<comment type="subunit">
    <text evidence="6">Homotetramer. Forms an RuvA(8)-RuvB(12)-Holliday junction (HJ) complex. HJ DNA is sandwiched between 2 RuvA tetramers; dsDNA enters through RuvA and exits via RuvB. An RuvB hexamer assembles on each DNA strand where it exits the tetramer. Each RuvB hexamer is contacted by two RuvA subunits (via domain III) on 2 adjacent RuvB subunits; this complex drives branch migration. In the full resolvosome a probable DNA-RuvA(4)-RuvB(12)-RuvC(2) complex forms which resolves the HJ.</text>
</comment>
<dbReference type="InterPro" id="IPR015940">
    <property type="entry name" value="UBA"/>
</dbReference>
<dbReference type="Pfam" id="PF07499">
    <property type="entry name" value="RuvA_C"/>
    <property type="match status" value="1"/>
</dbReference>
<dbReference type="InterPro" id="IPR036267">
    <property type="entry name" value="RuvA_C_sf"/>
</dbReference>
<dbReference type="CDD" id="cd14332">
    <property type="entry name" value="UBA_RuvA_C"/>
    <property type="match status" value="1"/>
</dbReference>
<keyword evidence="5 6" id="KW-0234">DNA repair</keyword>
<dbReference type="Gene3D" id="1.10.8.10">
    <property type="entry name" value="DNA helicase RuvA subunit, C-terminal domain"/>
    <property type="match status" value="1"/>
</dbReference>
<sequence>MIAHLRGYVARQGETWAVIDVAGVGYLIHASARTLRQLPSHGEAVEILTTMQVSEEQIRLYGFIDEAEQRTFALLQTVQGVGTRVALGVLGVIGPDGLAAAVMAGDKAALTRAPGVGARLAARILAELKERLVDVASISAPTGTVAAPPGGESGDDALAALVNLGFGRSEAFLALGRVRSKVGGDAAIDLLIRESLKELTH</sequence>
<feature type="region of interest" description="Domain I" evidence="6">
    <location>
        <begin position="1"/>
        <end position="64"/>
    </location>
</feature>
<dbReference type="GO" id="GO:0006310">
    <property type="term" value="P:DNA recombination"/>
    <property type="evidence" value="ECO:0007669"/>
    <property type="project" value="UniProtKB-UniRule"/>
</dbReference>
<dbReference type="EMBL" id="FYEH01000003">
    <property type="protein sequence ID" value="SNB62745.1"/>
    <property type="molecule type" value="Genomic_DNA"/>
</dbReference>
<name>A0A212QSZ9_9PROT</name>